<keyword evidence="4 11" id="KW-0812">Transmembrane</keyword>
<gene>
    <name evidence="14" type="ORF">PHAECO_LOCUS9494</name>
</gene>
<feature type="transmembrane region" description="Helical" evidence="12">
    <location>
        <begin position="789"/>
        <end position="810"/>
    </location>
</feature>
<keyword evidence="9 11" id="KW-0675">Receptor</keyword>
<feature type="transmembrane region" description="Helical" evidence="12">
    <location>
        <begin position="33"/>
        <end position="58"/>
    </location>
</feature>
<feature type="transmembrane region" description="Helical" evidence="12">
    <location>
        <begin position="65"/>
        <end position="83"/>
    </location>
</feature>
<dbReference type="PANTHER" id="PTHR24248:SF199">
    <property type="entry name" value="IP13425P-RELATED"/>
    <property type="match status" value="1"/>
</dbReference>
<dbReference type="PROSITE" id="PS00116">
    <property type="entry name" value="DNA_POLYMERASE_B"/>
    <property type="match status" value="1"/>
</dbReference>
<evidence type="ECO:0000256" key="6">
    <source>
        <dbReference type="ARBA" id="ARBA00023040"/>
    </source>
</evidence>
<name>A0A9N9X1M6_PHACE</name>
<keyword evidence="7 12" id="KW-0472">Membrane</keyword>
<keyword evidence="3" id="KW-1003">Cell membrane</keyword>
<evidence type="ECO:0000256" key="1">
    <source>
        <dbReference type="ARBA" id="ARBA00004651"/>
    </source>
</evidence>
<evidence type="ECO:0000256" key="4">
    <source>
        <dbReference type="ARBA" id="ARBA00022692"/>
    </source>
</evidence>
<dbReference type="GO" id="GO:0004993">
    <property type="term" value="F:G protein-coupled serotonin receptor activity"/>
    <property type="evidence" value="ECO:0007669"/>
    <property type="project" value="UniProtKB-ARBA"/>
</dbReference>
<keyword evidence="6 11" id="KW-0297">G-protein coupled receptor</keyword>
<dbReference type="GO" id="GO:0043410">
    <property type="term" value="P:positive regulation of MAPK cascade"/>
    <property type="evidence" value="ECO:0007669"/>
    <property type="project" value="TreeGrafter"/>
</dbReference>
<dbReference type="InterPro" id="IPR017964">
    <property type="entry name" value="DNA-dir_DNA_pol_B_CS"/>
</dbReference>
<evidence type="ECO:0000256" key="3">
    <source>
        <dbReference type="ARBA" id="ARBA00022475"/>
    </source>
</evidence>
<keyword evidence="8" id="KW-1015">Disulfide bond</keyword>
<evidence type="ECO:0000313" key="15">
    <source>
        <dbReference type="Proteomes" id="UP001153737"/>
    </source>
</evidence>
<dbReference type="GO" id="GO:0071897">
    <property type="term" value="P:DNA biosynthetic process"/>
    <property type="evidence" value="ECO:0007669"/>
    <property type="project" value="UniProtKB-ARBA"/>
</dbReference>
<organism evidence="14 15">
    <name type="scientific">Phaedon cochleariae</name>
    <name type="common">Mustard beetle</name>
    <dbReference type="NCBI Taxonomy" id="80249"/>
    <lineage>
        <taxon>Eukaryota</taxon>
        <taxon>Metazoa</taxon>
        <taxon>Ecdysozoa</taxon>
        <taxon>Arthropoda</taxon>
        <taxon>Hexapoda</taxon>
        <taxon>Insecta</taxon>
        <taxon>Pterygota</taxon>
        <taxon>Neoptera</taxon>
        <taxon>Endopterygota</taxon>
        <taxon>Coleoptera</taxon>
        <taxon>Polyphaga</taxon>
        <taxon>Cucujiformia</taxon>
        <taxon>Chrysomeloidea</taxon>
        <taxon>Chrysomelidae</taxon>
        <taxon>Chrysomelinae</taxon>
        <taxon>Chrysomelini</taxon>
        <taxon>Phaedon</taxon>
    </lineage>
</organism>
<evidence type="ECO:0000256" key="7">
    <source>
        <dbReference type="ARBA" id="ARBA00023136"/>
    </source>
</evidence>
<reference evidence="14" key="2">
    <citation type="submission" date="2022-10" db="EMBL/GenBank/DDBJ databases">
        <authorList>
            <consortium name="ENA_rothamsted_submissions"/>
            <consortium name="culmorum"/>
            <person name="King R."/>
        </authorList>
    </citation>
    <scope>NUCLEOTIDE SEQUENCE</scope>
</reference>
<dbReference type="Gene3D" id="1.20.1070.10">
    <property type="entry name" value="Rhodopsin 7-helix transmembrane proteins"/>
    <property type="match status" value="3"/>
</dbReference>
<evidence type="ECO:0000256" key="10">
    <source>
        <dbReference type="ARBA" id="ARBA00023224"/>
    </source>
</evidence>
<comment type="subcellular location">
    <subcellularLocation>
        <location evidence="1">Cell membrane</location>
        <topology evidence="1">Multi-pass membrane protein</topology>
    </subcellularLocation>
</comment>
<dbReference type="GO" id="GO:0005886">
    <property type="term" value="C:plasma membrane"/>
    <property type="evidence" value="ECO:0007669"/>
    <property type="project" value="UniProtKB-SubCell"/>
</dbReference>
<feature type="domain" description="G-protein coupled receptors family 1 profile" evidence="13">
    <location>
        <begin position="49"/>
        <end position="84"/>
    </location>
</feature>
<dbReference type="Pfam" id="PF21738">
    <property type="entry name" value="DJR-like_dom"/>
    <property type="match status" value="1"/>
</dbReference>
<dbReference type="InterPro" id="IPR049512">
    <property type="entry name" value="DJR-like_dom"/>
</dbReference>
<keyword evidence="15" id="KW-1185">Reference proteome</keyword>
<dbReference type="EMBL" id="OU896711">
    <property type="protein sequence ID" value="CAG9821945.1"/>
    <property type="molecule type" value="Genomic_DNA"/>
</dbReference>
<dbReference type="InterPro" id="IPR017452">
    <property type="entry name" value="GPCR_Rhodpsn_7TM"/>
</dbReference>
<proteinExistence type="inferred from homology"/>
<evidence type="ECO:0000259" key="13">
    <source>
        <dbReference type="PROSITE" id="PS50262"/>
    </source>
</evidence>
<evidence type="ECO:0000256" key="12">
    <source>
        <dbReference type="SAM" id="Phobius"/>
    </source>
</evidence>
<evidence type="ECO:0000256" key="8">
    <source>
        <dbReference type="ARBA" id="ARBA00023157"/>
    </source>
</evidence>
<dbReference type="PRINTS" id="PR00237">
    <property type="entry name" value="GPCRRHODOPSN"/>
</dbReference>
<dbReference type="GO" id="GO:0003676">
    <property type="term" value="F:nucleic acid binding"/>
    <property type="evidence" value="ECO:0007669"/>
    <property type="project" value="InterPro"/>
</dbReference>
<dbReference type="PROSITE" id="PS00237">
    <property type="entry name" value="G_PROTEIN_RECEP_F1_1"/>
    <property type="match status" value="1"/>
</dbReference>
<evidence type="ECO:0000313" key="14">
    <source>
        <dbReference type="EMBL" id="CAG9821945.1"/>
    </source>
</evidence>
<dbReference type="SUPFAM" id="SSF81321">
    <property type="entry name" value="Family A G protein-coupled receptor-like"/>
    <property type="match status" value="2"/>
</dbReference>
<feature type="transmembrane region" description="Helical" evidence="12">
    <location>
        <begin position="615"/>
        <end position="636"/>
    </location>
</feature>
<dbReference type="InterPro" id="IPR043502">
    <property type="entry name" value="DNA/RNA_pol_sf"/>
</dbReference>
<feature type="transmembrane region" description="Helical" evidence="12">
    <location>
        <begin position="822"/>
        <end position="844"/>
    </location>
</feature>
<feature type="domain" description="G-protein coupled receptors family 1 profile" evidence="13">
    <location>
        <begin position="554"/>
        <end position="841"/>
    </location>
</feature>
<evidence type="ECO:0000256" key="9">
    <source>
        <dbReference type="ARBA" id="ARBA00023170"/>
    </source>
</evidence>
<dbReference type="PROSITE" id="PS50262">
    <property type="entry name" value="G_PROTEIN_RECEP_F1_2"/>
    <property type="match status" value="2"/>
</dbReference>
<reference evidence="14" key="1">
    <citation type="submission" date="2022-01" db="EMBL/GenBank/DDBJ databases">
        <authorList>
            <person name="King R."/>
        </authorList>
    </citation>
    <scope>NUCLEOTIDE SEQUENCE</scope>
</reference>
<dbReference type="Pfam" id="PF00001">
    <property type="entry name" value="7tm_1"/>
    <property type="match status" value="3"/>
</dbReference>
<comment type="similarity">
    <text evidence="2 11">Belongs to the G-protein coupled receptor 1 family.</text>
</comment>
<evidence type="ECO:0000256" key="11">
    <source>
        <dbReference type="RuleBase" id="RU000688"/>
    </source>
</evidence>
<dbReference type="OrthoDB" id="5977853at2759"/>
<dbReference type="GO" id="GO:0000166">
    <property type="term" value="F:nucleotide binding"/>
    <property type="evidence" value="ECO:0007669"/>
    <property type="project" value="InterPro"/>
</dbReference>
<sequence>MSGNSTTDSTAPPHPNGTACSPVAPLDIHLQHIGLAVLLSVVIVIVIVGNTLVILAVLTTRRLRTVTNCFVMSLAVADWLLLYTDTDSLILKIETENFYNFMKENISYFDTSNYPADNKFNIPITKSVVGNMKDEFPNDPIVSFYGTGAKAYYVQSLSSELKKAKDLILDIAESYIYIEGKFIPNDLAKTCHLSNNALAFLFDEIRYEMGGEQVCLIRKPGITTTMKSMISYGETSTKFLDTVGWGLDENKQVILDTPSHTFSGKLPLKFLMGFAEDYNKGILNIKQELILIIARSFKNSYMGEVDANVTINKIEWKIRHVMPSDRQKLKLLNRLNKSSTAKIKLAYRMWDLYELPAIRETASDIWAIKTTSSLERPRYIIIGFQSSDNTDDRSKDATKFIHAGVNNIRLYLNSEVYPYERWNLDFDRKLDAVAYYAYENFQRSYYGKDMGEPMMSIEEFRKNPLFIIDCYHQPDAMKTSTVDIKLEFETRETKFPPNTKTASKALVHSPSESLLNMSYSLHNEYCYALRFEYYVHILLFVTLSNVDSPLDSTWELGWVFCDILLSLDVLLCTASILSLCAISVDRYLAVTQPLRYDEPGRHEGKVCRYNRNTGYVIFSALGSFFIPMVVMLYVYVRISCVVAQRHDNLGHIDTAHPRKKAKLILNAKEESDPDRISSECEEAHLKCSRYYLPVDACSHSPEPLSQNSQHDQPKKTVVTPSRSLRSTINYSFSQVHDPLTPSRAASLYRATFPLRTRPESLNLDASMLNFEPSSRVSSFRRETKTAQTLSIVMGGFIACWLPFFIFYLLTPFINTNEVNGLIMSYLTWLGWLNSAINPFIYAFYSPDFRIAFWRLTVKHFSKNRRADFASQHK</sequence>
<dbReference type="PANTHER" id="PTHR24248">
    <property type="entry name" value="ADRENERGIC RECEPTOR-RELATED G-PROTEIN COUPLED RECEPTOR"/>
    <property type="match status" value="1"/>
</dbReference>
<evidence type="ECO:0000256" key="5">
    <source>
        <dbReference type="ARBA" id="ARBA00022989"/>
    </source>
</evidence>
<dbReference type="AlphaFoldDB" id="A0A9N9X1M6"/>
<keyword evidence="10 11" id="KW-0807">Transducer</keyword>
<dbReference type="Proteomes" id="UP001153737">
    <property type="component" value="Chromosome 5"/>
</dbReference>
<accession>A0A9N9X1M6</accession>
<protein>
    <recommendedName>
        <fullName evidence="13">G-protein coupled receptors family 1 profile domain-containing protein</fullName>
    </recommendedName>
</protein>
<evidence type="ECO:0000256" key="2">
    <source>
        <dbReference type="ARBA" id="ARBA00010663"/>
    </source>
</evidence>
<dbReference type="InterPro" id="IPR000276">
    <property type="entry name" value="GPCR_Rhodpsn"/>
</dbReference>
<dbReference type="GO" id="GO:0071880">
    <property type="term" value="P:adenylate cyclase-activating adrenergic receptor signaling pathway"/>
    <property type="evidence" value="ECO:0007669"/>
    <property type="project" value="TreeGrafter"/>
</dbReference>
<dbReference type="SUPFAM" id="SSF56672">
    <property type="entry name" value="DNA/RNA polymerases"/>
    <property type="match status" value="1"/>
</dbReference>
<keyword evidence="5 12" id="KW-1133">Transmembrane helix</keyword>